<evidence type="ECO:0000313" key="11">
    <source>
        <dbReference type="EMBL" id="SUZ66476.1"/>
    </source>
</evidence>
<keyword evidence="6" id="KW-0479">Metal-binding</keyword>
<comment type="pathway">
    <text evidence="2">Amino-acid biosynthesis; L-serine biosynthesis; L-serine from 3-phospho-D-glycerate: step 3/3.</text>
</comment>
<organism evidence="11">
    <name type="scientific">marine metagenome</name>
    <dbReference type="NCBI Taxonomy" id="408172"/>
    <lineage>
        <taxon>unclassified sequences</taxon>
        <taxon>metagenomes</taxon>
        <taxon>ecological metagenomes</taxon>
    </lineage>
</organism>
<dbReference type="InterPro" id="IPR023214">
    <property type="entry name" value="HAD_sf"/>
</dbReference>
<dbReference type="NCBIfam" id="TIGR01488">
    <property type="entry name" value="HAD-SF-IB"/>
    <property type="match status" value="1"/>
</dbReference>
<evidence type="ECO:0000256" key="4">
    <source>
        <dbReference type="ARBA" id="ARBA00012640"/>
    </source>
</evidence>
<gene>
    <name evidence="11" type="ORF">METZ01_LOCUS19330</name>
</gene>
<dbReference type="GO" id="GO:0005737">
    <property type="term" value="C:cytoplasm"/>
    <property type="evidence" value="ECO:0007669"/>
    <property type="project" value="TreeGrafter"/>
</dbReference>
<dbReference type="PANTHER" id="PTHR43344">
    <property type="entry name" value="PHOSPHOSERINE PHOSPHATASE"/>
    <property type="match status" value="1"/>
</dbReference>
<evidence type="ECO:0000256" key="3">
    <source>
        <dbReference type="ARBA" id="ARBA00009184"/>
    </source>
</evidence>
<proteinExistence type="inferred from homology"/>
<evidence type="ECO:0000256" key="9">
    <source>
        <dbReference type="ARBA" id="ARBA00023299"/>
    </source>
</evidence>
<dbReference type="NCBIfam" id="TIGR00338">
    <property type="entry name" value="serB"/>
    <property type="match status" value="1"/>
</dbReference>
<evidence type="ECO:0000256" key="8">
    <source>
        <dbReference type="ARBA" id="ARBA00022842"/>
    </source>
</evidence>
<comment type="cofactor">
    <cofactor evidence="1">
        <name>Mg(2+)</name>
        <dbReference type="ChEBI" id="CHEBI:18420"/>
    </cofactor>
</comment>
<name>A0A381PHJ6_9ZZZZ</name>
<protein>
    <recommendedName>
        <fullName evidence="4">phosphoserine phosphatase</fullName>
        <ecNumber evidence="4">3.1.3.3</ecNumber>
    </recommendedName>
    <alternativeName>
        <fullName evidence="10">O-phosphoserine phosphohydrolase</fullName>
    </alternativeName>
</protein>
<dbReference type="GO" id="GO:0036424">
    <property type="term" value="F:L-phosphoserine phosphatase activity"/>
    <property type="evidence" value="ECO:0007669"/>
    <property type="project" value="InterPro"/>
</dbReference>
<evidence type="ECO:0000256" key="1">
    <source>
        <dbReference type="ARBA" id="ARBA00001946"/>
    </source>
</evidence>
<keyword evidence="8" id="KW-0460">Magnesium</keyword>
<evidence type="ECO:0000256" key="6">
    <source>
        <dbReference type="ARBA" id="ARBA00022723"/>
    </source>
</evidence>
<dbReference type="InterPro" id="IPR050582">
    <property type="entry name" value="HAD-like_SerB"/>
</dbReference>
<keyword evidence="5" id="KW-0028">Amino-acid biosynthesis</keyword>
<dbReference type="UniPathway" id="UPA00135">
    <property type="reaction ID" value="UER00198"/>
</dbReference>
<dbReference type="SUPFAM" id="SSF56784">
    <property type="entry name" value="HAD-like"/>
    <property type="match status" value="1"/>
</dbReference>
<dbReference type="GO" id="GO:0000287">
    <property type="term" value="F:magnesium ion binding"/>
    <property type="evidence" value="ECO:0007669"/>
    <property type="project" value="TreeGrafter"/>
</dbReference>
<dbReference type="AlphaFoldDB" id="A0A381PHJ6"/>
<dbReference type="EMBL" id="UINC01000985">
    <property type="protein sequence ID" value="SUZ66476.1"/>
    <property type="molecule type" value="Genomic_DNA"/>
</dbReference>
<dbReference type="InterPro" id="IPR004469">
    <property type="entry name" value="PSP"/>
</dbReference>
<dbReference type="EC" id="3.1.3.3" evidence="4"/>
<sequence>MISPLPEMTIVSPVHRYILTLLSQQLRTEFLTKLFRHLRERQLHITAVSPLDAEDLQVFEIKIHVDQSIDRQQLMQELLELKSEFQLDFSFQSDDLFRRNKRLIFLDADMTFIQCEMINDMSRLAGKETEIAEITNRAMDGEINFKEALRQVVALLEGVRLSDLEHLILNISYTPGVERLVYILKTLGYQIGIVSDGFTRIIDHIKQRFDVDYAFANTLEVKNGELTGRILGEILDGHQKMCYPSGSCSQRKYSSRTSYCSR</sequence>
<comment type="similarity">
    <text evidence="3">Belongs to the HAD-like hydrolase superfamily. SerB family.</text>
</comment>
<reference evidence="11" key="1">
    <citation type="submission" date="2018-05" db="EMBL/GenBank/DDBJ databases">
        <authorList>
            <person name="Lanie J.A."/>
            <person name="Ng W.-L."/>
            <person name="Kazmierczak K.M."/>
            <person name="Andrzejewski T.M."/>
            <person name="Davidsen T.M."/>
            <person name="Wayne K.J."/>
            <person name="Tettelin H."/>
            <person name="Glass J.I."/>
            <person name="Rusch D."/>
            <person name="Podicherti R."/>
            <person name="Tsui H.-C.T."/>
            <person name="Winkler M.E."/>
        </authorList>
    </citation>
    <scope>NUCLEOTIDE SEQUENCE</scope>
</reference>
<evidence type="ECO:0000256" key="2">
    <source>
        <dbReference type="ARBA" id="ARBA00005135"/>
    </source>
</evidence>
<evidence type="ECO:0000256" key="10">
    <source>
        <dbReference type="ARBA" id="ARBA00031693"/>
    </source>
</evidence>
<dbReference type="GO" id="GO:0006564">
    <property type="term" value="P:L-serine biosynthetic process"/>
    <property type="evidence" value="ECO:0007669"/>
    <property type="project" value="UniProtKB-KW"/>
</dbReference>
<evidence type="ECO:0000256" key="7">
    <source>
        <dbReference type="ARBA" id="ARBA00022801"/>
    </source>
</evidence>
<keyword evidence="9" id="KW-0718">Serine biosynthesis</keyword>
<dbReference type="Pfam" id="PF12710">
    <property type="entry name" value="HAD"/>
    <property type="match status" value="1"/>
</dbReference>
<keyword evidence="7" id="KW-0378">Hydrolase</keyword>
<dbReference type="PANTHER" id="PTHR43344:SF2">
    <property type="entry name" value="PHOSPHOSERINE PHOSPHATASE"/>
    <property type="match status" value="1"/>
</dbReference>
<evidence type="ECO:0000256" key="5">
    <source>
        <dbReference type="ARBA" id="ARBA00022605"/>
    </source>
</evidence>
<dbReference type="InterPro" id="IPR036412">
    <property type="entry name" value="HAD-like_sf"/>
</dbReference>
<accession>A0A381PHJ6</accession>
<dbReference type="Gene3D" id="3.40.50.1000">
    <property type="entry name" value="HAD superfamily/HAD-like"/>
    <property type="match status" value="1"/>
</dbReference>